<sequence>MPIPRSLLCGLTNHEEYYSIRAAEASCLELDAPTVGDLLRDVAAHHQDFCGCGAQPGHNVWLSDWIMHDSASTIGVSTSNFKPCALDTRLEDLASWVAAHLDAFHLLVEGIPPTERPVPMPEPEIFRYRGATLIRMPGTTQSLTVLTSDADVDYEATYKLPGRLFVDKSLFVGLHGTNYDKTAWLPVIRRPSGFGKTWFLSLIERFLDIEQYGGPFPSAGFALPVGFTPRLGRTNLVIHMDLEKLCLSPNMSEAELRGVCREFLDKVATDTYLRYSHWLHDADDDRRLESVTFAHLIRLGRRYYRRFFVGVDNYTSPLFDHPASRELFEDVMMSEIFQRVFNLHEGGVVQRGFVVGRDIPDYPWPYDRSASFNDLTVNLCDDFMGYITLGMTEDEIYLLGTTLFGSESPFLRQVREKAGMSDSELEAPTRTGMSYCTRDVMALARALSEPSSRVAAFPTNIAYVKFGDYPRGPPLPDWCYSSVAEDIDEEEFLRLMEEEEQFAMCLPRSPRQSQQ</sequence>
<evidence type="ECO:0000313" key="2">
    <source>
        <dbReference type="Proteomes" id="UP000077266"/>
    </source>
</evidence>
<evidence type="ECO:0008006" key="3">
    <source>
        <dbReference type="Google" id="ProtNLM"/>
    </source>
</evidence>
<dbReference type="OrthoDB" id="2895184at2759"/>
<dbReference type="EMBL" id="KV426456">
    <property type="protein sequence ID" value="KZV80730.1"/>
    <property type="molecule type" value="Genomic_DNA"/>
</dbReference>
<organism evidence="1 2">
    <name type="scientific">Exidia glandulosa HHB12029</name>
    <dbReference type="NCBI Taxonomy" id="1314781"/>
    <lineage>
        <taxon>Eukaryota</taxon>
        <taxon>Fungi</taxon>
        <taxon>Dikarya</taxon>
        <taxon>Basidiomycota</taxon>
        <taxon>Agaricomycotina</taxon>
        <taxon>Agaricomycetes</taxon>
        <taxon>Auriculariales</taxon>
        <taxon>Exidiaceae</taxon>
        <taxon>Exidia</taxon>
    </lineage>
</organism>
<reference evidence="1 2" key="1">
    <citation type="journal article" date="2016" name="Mol. Biol. Evol.">
        <title>Comparative Genomics of Early-Diverging Mushroom-Forming Fungi Provides Insights into the Origins of Lignocellulose Decay Capabilities.</title>
        <authorList>
            <person name="Nagy L.G."/>
            <person name="Riley R."/>
            <person name="Tritt A."/>
            <person name="Adam C."/>
            <person name="Daum C."/>
            <person name="Floudas D."/>
            <person name="Sun H."/>
            <person name="Yadav J.S."/>
            <person name="Pangilinan J."/>
            <person name="Larsson K.H."/>
            <person name="Matsuura K."/>
            <person name="Barry K."/>
            <person name="Labutti K."/>
            <person name="Kuo R."/>
            <person name="Ohm R.A."/>
            <person name="Bhattacharya S.S."/>
            <person name="Shirouzu T."/>
            <person name="Yoshinaga Y."/>
            <person name="Martin F.M."/>
            <person name="Grigoriev I.V."/>
            <person name="Hibbett D.S."/>
        </authorList>
    </citation>
    <scope>NUCLEOTIDE SEQUENCE [LARGE SCALE GENOMIC DNA]</scope>
    <source>
        <strain evidence="1 2">HHB12029</strain>
    </source>
</reference>
<dbReference type="AlphaFoldDB" id="A0A165BIU3"/>
<proteinExistence type="predicted"/>
<keyword evidence="2" id="KW-1185">Reference proteome</keyword>
<accession>A0A165BIU3</accession>
<protein>
    <recommendedName>
        <fullName evidence="3">AAA-ATPase-like domain-containing protein</fullName>
    </recommendedName>
</protein>
<evidence type="ECO:0000313" key="1">
    <source>
        <dbReference type="EMBL" id="KZV80730.1"/>
    </source>
</evidence>
<gene>
    <name evidence="1" type="ORF">EXIGLDRAFT_845324</name>
</gene>
<dbReference type="InParanoid" id="A0A165BIU3"/>
<name>A0A165BIU3_EXIGL</name>
<dbReference type="Proteomes" id="UP000077266">
    <property type="component" value="Unassembled WGS sequence"/>
</dbReference>